<feature type="transmembrane region" description="Helical" evidence="7">
    <location>
        <begin position="105"/>
        <end position="126"/>
    </location>
</feature>
<organism evidence="9 10">
    <name type="scientific">Halarchaeum grantii</name>
    <dbReference type="NCBI Taxonomy" id="1193105"/>
    <lineage>
        <taxon>Archaea</taxon>
        <taxon>Methanobacteriati</taxon>
        <taxon>Methanobacteriota</taxon>
        <taxon>Stenosarchaea group</taxon>
        <taxon>Halobacteria</taxon>
        <taxon>Halobacteriales</taxon>
        <taxon>Halobacteriaceae</taxon>
    </lineage>
</organism>
<evidence type="ECO:0000259" key="8">
    <source>
        <dbReference type="PROSITE" id="PS50928"/>
    </source>
</evidence>
<keyword evidence="2 7" id="KW-0813">Transport</keyword>
<evidence type="ECO:0000256" key="5">
    <source>
        <dbReference type="ARBA" id="ARBA00022989"/>
    </source>
</evidence>
<keyword evidence="3" id="KW-1003">Cell membrane</keyword>
<gene>
    <name evidence="9" type="ORF">GCM10009037_00800</name>
</gene>
<feature type="transmembrane region" description="Helical" evidence="7">
    <location>
        <begin position="241"/>
        <end position="260"/>
    </location>
</feature>
<evidence type="ECO:0000313" key="10">
    <source>
        <dbReference type="Proteomes" id="UP000628840"/>
    </source>
</evidence>
<keyword evidence="5 7" id="KW-1133">Transmembrane helix</keyword>
<dbReference type="InterPro" id="IPR035906">
    <property type="entry name" value="MetI-like_sf"/>
</dbReference>
<keyword evidence="6 7" id="KW-0472">Membrane</keyword>
<reference evidence="9 10" key="1">
    <citation type="journal article" date="2019" name="Int. J. Syst. Evol. Microbiol.">
        <title>The Global Catalogue of Microorganisms (GCM) 10K type strain sequencing project: providing services to taxonomists for standard genome sequencing and annotation.</title>
        <authorList>
            <consortium name="The Broad Institute Genomics Platform"/>
            <consortium name="The Broad Institute Genome Sequencing Center for Infectious Disease"/>
            <person name="Wu L."/>
            <person name="Ma J."/>
        </authorList>
    </citation>
    <scope>NUCLEOTIDE SEQUENCE [LARGE SCALE GENOMIC DNA]</scope>
    <source>
        <strain evidence="9 10">JCM 19585</strain>
    </source>
</reference>
<dbReference type="Proteomes" id="UP000628840">
    <property type="component" value="Unassembled WGS sequence"/>
</dbReference>
<feature type="transmembrane region" description="Helical" evidence="7">
    <location>
        <begin position="294"/>
        <end position="317"/>
    </location>
</feature>
<comment type="caution">
    <text evidence="9">The sequence shown here is derived from an EMBL/GenBank/DDBJ whole genome shotgun (WGS) entry which is preliminary data.</text>
</comment>
<evidence type="ECO:0000256" key="7">
    <source>
        <dbReference type="RuleBase" id="RU363032"/>
    </source>
</evidence>
<feature type="domain" description="ABC transmembrane type-1" evidence="8">
    <location>
        <begin position="101"/>
        <end position="312"/>
    </location>
</feature>
<dbReference type="AlphaFoldDB" id="A0A830EY11"/>
<dbReference type="SUPFAM" id="SSF161098">
    <property type="entry name" value="MetI-like"/>
    <property type="match status" value="1"/>
</dbReference>
<evidence type="ECO:0000256" key="4">
    <source>
        <dbReference type="ARBA" id="ARBA00022692"/>
    </source>
</evidence>
<dbReference type="Pfam" id="PF00528">
    <property type="entry name" value="BPD_transp_1"/>
    <property type="match status" value="1"/>
</dbReference>
<name>A0A830EY11_9EURY</name>
<dbReference type="EMBL" id="BMPF01000001">
    <property type="protein sequence ID" value="GGL21361.1"/>
    <property type="molecule type" value="Genomic_DNA"/>
</dbReference>
<evidence type="ECO:0000256" key="2">
    <source>
        <dbReference type="ARBA" id="ARBA00022448"/>
    </source>
</evidence>
<dbReference type="PANTHER" id="PTHR30193:SF42">
    <property type="entry name" value="ABC TRANSPORTER PERMEASE PROTEIN"/>
    <property type="match status" value="1"/>
</dbReference>
<dbReference type="InterPro" id="IPR000515">
    <property type="entry name" value="MetI-like"/>
</dbReference>
<dbReference type="InterPro" id="IPR051393">
    <property type="entry name" value="ABC_transporter_permease"/>
</dbReference>
<protein>
    <submittedName>
        <fullName evidence="9">Sugar ABC transporter permease</fullName>
    </submittedName>
</protein>
<dbReference type="CDD" id="cd06261">
    <property type="entry name" value="TM_PBP2"/>
    <property type="match status" value="1"/>
</dbReference>
<comment type="subcellular location">
    <subcellularLocation>
        <location evidence="1 7">Cell membrane</location>
        <topology evidence="1 7">Multi-pass membrane protein</topology>
    </subcellularLocation>
</comment>
<dbReference type="OrthoDB" id="45815at2157"/>
<dbReference type="GO" id="GO:0005886">
    <property type="term" value="C:plasma membrane"/>
    <property type="evidence" value="ECO:0007669"/>
    <property type="project" value="UniProtKB-SubCell"/>
</dbReference>
<feature type="transmembrane region" description="Helical" evidence="7">
    <location>
        <begin position="45"/>
        <end position="66"/>
    </location>
</feature>
<dbReference type="PROSITE" id="PS50928">
    <property type="entry name" value="ABC_TM1"/>
    <property type="match status" value="1"/>
</dbReference>
<evidence type="ECO:0000256" key="3">
    <source>
        <dbReference type="ARBA" id="ARBA00022475"/>
    </source>
</evidence>
<feature type="transmembrane region" description="Helical" evidence="7">
    <location>
        <begin position="186"/>
        <end position="209"/>
    </location>
</feature>
<comment type="similarity">
    <text evidence="7">Belongs to the binding-protein-dependent transport system permease family.</text>
</comment>
<keyword evidence="10" id="KW-1185">Reference proteome</keyword>
<feature type="transmembrane region" description="Helical" evidence="7">
    <location>
        <begin position="138"/>
        <end position="158"/>
    </location>
</feature>
<dbReference type="GO" id="GO:0055085">
    <property type="term" value="P:transmembrane transport"/>
    <property type="evidence" value="ECO:0007669"/>
    <property type="project" value="InterPro"/>
</dbReference>
<evidence type="ECO:0000313" key="9">
    <source>
        <dbReference type="EMBL" id="GGL21361.1"/>
    </source>
</evidence>
<proteinExistence type="inferred from homology"/>
<dbReference type="PANTHER" id="PTHR30193">
    <property type="entry name" value="ABC TRANSPORTER PERMEASE PROTEIN"/>
    <property type="match status" value="1"/>
</dbReference>
<sequence>MRGKLATFVRRALRRKRARTDGGEVATTSRSEGFLSDEFTSSLPYWLPPFVLMGLAVYGAIVWNFFLSLTNTTGFAVPNYANLDFEMYTRAFGDPVFLGALQNTFALLIAFTLLCLVVGMLVAILVDQGIRYENTFRTIYLLPMALSFVVTAQFWLWMYNEQNGLINIILGVVGLGPYEWIANPQLVLGAVVFALIWQFSGYAMVVYLAGLRAIPTEQFEAARVDGASTLRMYWRVIVPQLKGATISASVVLMVFALKAFDFLYSLTGSYYPPKGSDILATMMVRQAFVANNRAYAAAIGIMLFALALVIIAPYLLYQYRAGEL</sequence>
<dbReference type="RefSeq" id="WP_188876466.1">
    <property type="nucleotide sequence ID" value="NZ_BMPF01000001.1"/>
</dbReference>
<evidence type="ECO:0000256" key="1">
    <source>
        <dbReference type="ARBA" id="ARBA00004651"/>
    </source>
</evidence>
<dbReference type="Gene3D" id="1.10.3720.10">
    <property type="entry name" value="MetI-like"/>
    <property type="match status" value="1"/>
</dbReference>
<evidence type="ECO:0000256" key="6">
    <source>
        <dbReference type="ARBA" id="ARBA00023136"/>
    </source>
</evidence>
<keyword evidence="4 7" id="KW-0812">Transmembrane</keyword>
<accession>A0A830EY11</accession>